<keyword evidence="5" id="KW-1133">Transmembrane helix</keyword>
<evidence type="ECO:0000256" key="5">
    <source>
        <dbReference type="SAM" id="Phobius"/>
    </source>
</evidence>
<evidence type="ECO:0000313" key="8">
    <source>
        <dbReference type="Proteomes" id="UP000230750"/>
    </source>
</evidence>
<feature type="transmembrane region" description="Helical" evidence="5">
    <location>
        <begin position="12"/>
        <end position="30"/>
    </location>
</feature>
<keyword evidence="5" id="KW-0472">Membrane</keyword>
<dbReference type="SUPFAM" id="SSF49899">
    <property type="entry name" value="Concanavalin A-like lectins/glucanases"/>
    <property type="match status" value="1"/>
</dbReference>
<dbReference type="Proteomes" id="UP000230750">
    <property type="component" value="Unassembled WGS sequence"/>
</dbReference>
<feature type="domain" description="SPRY" evidence="6">
    <location>
        <begin position="1002"/>
        <end position="1168"/>
    </location>
</feature>
<dbReference type="GO" id="GO:0008270">
    <property type="term" value="F:zinc ion binding"/>
    <property type="evidence" value="ECO:0007669"/>
    <property type="project" value="UniProtKB-KW"/>
</dbReference>
<name>A0A2G8KLL2_STIJA</name>
<feature type="region of interest" description="Disordered" evidence="4">
    <location>
        <begin position="768"/>
        <end position="813"/>
    </location>
</feature>
<feature type="compositionally biased region" description="Basic and acidic residues" evidence="4">
    <location>
        <begin position="1410"/>
        <end position="1420"/>
    </location>
</feature>
<dbReference type="InterPro" id="IPR003877">
    <property type="entry name" value="SPRY_dom"/>
</dbReference>
<reference evidence="7 8" key="1">
    <citation type="journal article" date="2017" name="PLoS Biol.">
        <title>The sea cucumber genome provides insights into morphological evolution and visceral regeneration.</title>
        <authorList>
            <person name="Zhang X."/>
            <person name="Sun L."/>
            <person name="Yuan J."/>
            <person name="Sun Y."/>
            <person name="Gao Y."/>
            <person name="Zhang L."/>
            <person name="Li S."/>
            <person name="Dai H."/>
            <person name="Hamel J.F."/>
            <person name="Liu C."/>
            <person name="Yu Y."/>
            <person name="Liu S."/>
            <person name="Lin W."/>
            <person name="Guo K."/>
            <person name="Jin S."/>
            <person name="Xu P."/>
            <person name="Storey K.B."/>
            <person name="Huan P."/>
            <person name="Zhang T."/>
            <person name="Zhou Y."/>
            <person name="Zhang J."/>
            <person name="Lin C."/>
            <person name="Li X."/>
            <person name="Xing L."/>
            <person name="Huo D."/>
            <person name="Sun M."/>
            <person name="Wang L."/>
            <person name="Mercier A."/>
            <person name="Li F."/>
            <person name="Yang H."/>
            <person name="Xiang J."/>
        </authorList>
    </citation>
    <scope>NUCLEOTIDE SEQUENCE [LARGE SCALE GENOMIC DNA]</scope>
    <source>
        <strain evidence="7">Shaxun</strain>
        <tissue evidence="7">Muscle</tissue>
    </source>
</reference>
<feature type="compositionally biased region" description="Polar residues" evidence="4">
    <location>
        <begin position="790"/>
        <end position="808"/>
    </location>
</feature>
<comment type="caution">
    <text evidence="7">The sequence shown here is derived from an EMBL/GenBank/DDBJ whole genome shotgun (WGS) entry which is preliminary data.</text>
</comment>
<dbReference type="InterPro" id="IPR016024">
    <property type="entry name" value="ARM-type_fold"/>
</dbReference>
<dbReference type="Gene3D" id="1.25.10.10">
    <property type="entry name" value="Leucine-rich Repeat Variant"/>
    <property type="match status" value="1"/>
</dbReference>
<evidence type="ECO:0000256" key="3">
    <source>
        <dbReference type="ARBA" id="ARBA00022833"/>
    </source>
</evidence>
<feature type="region of interest" description="Disordered" evidence="4">
    <location>
        <begin position="1400"/>
        <end position="1420"/>
    </location>
</feature>
<evidence type="ECO:0000256" key="1">
    <source>
        <dbReference type="ARBA" id="ARBA00022723"/>
    </source>
</evidence>
<feature type="transmembrane region" description="Helical" evidence="5">
    <location>
        <begin position="1040"/>
        <end position="1063"/>
    </location>
</feature>
<evidence type="ECO:0000259" key="6">
    <source>
        <dbReference type="Pfam" id="PF00622"/>
    </source>
</evidence>
<dbReference type="CDD" id="cd11709">
    <property type="entry name" value="SPRY"/>
    <property type="match status" value="1"/>
</dbReference>
<dbReference type="PANTHER" id="PTHR13363:SF0">
    <property type="entry name" value="B30.2_SPRY DOMAIN-CONTAINING PROTEIN"/>
    <property type="match status" value="1"/>
</dbReference>
<dbReference type="OrthoDB" id="258495at2759"/>
<dbReference type="InterPro" id="IPR045129">
    <property type="entry name" value="RNF123/RKP/RSPRY1"/>
</dbReference>
<dbReference type="Pfam" id="PF00622">
    <property type="entry name" value="SPRY"/>
    <property type="match status" value="1"/>
</dbReference>
<dbReference type="GO" id="GO:0004842">
    <property type="term" value="F:ubiquitin-protein transferase activity"/>
    <property type="evidence" value="ECO:0007669"/>
    <property type="project" value="InterPro"/>
</dbReference>
<protein>
    <recommendedName>
        <fullName evidence="6">SPRY domain-containing protein</fullName>
    </recommendedName>
</protein>
<evidence type="ECO:0000313" key="7">
    <source>
        <dbReference type="EMBL" id="PIK48828.1"/>
    </source>
</evidence>
<organism evidence="7 8">
    <name type="scientific">Stichopus japonicus</name>
    <name type="common">Sea cucumber</name>
    <dbReference type="NCBI Taxonomy" id="307972"/>
    <lineage>
        <taxon>Eukaryota</taxon>
        <taxon>Metazoa</taxon>
        <taxon>Echinodermata</taxon>
        <taxon>Eleutherozoa</taxon>
        <taxon>Echinozoa</taxon>
        <taxon>Holothuroidea</taxon>
        <taxon>Aspidochirotacea</taxon>
        <taxon>Aspidochirotida</taxon>
        <taxon>Stichopodidae</taxon>
        <taxon>Apostichopus</taxon>
    </lineage>
</organism>
<keyword evidence="1" id="KW-0479">Metal-binding</keyword>
<dbReference type="PANTHER" id="PTHR13363">
    <property type="entry name" value="RING FINGER AND SRY DOMAIN-CONTAINING"/>
    <property type="match status" value="1"/>
</dbReference>
<feature type="compositionally biased region" description="Basic and acidic residues" evidence="4">
    <location>
        <begin position="1225"/>
        <end position="1234"/>
    </location>
</feature>
<sequence>MAPSPGRNNAAIAFAALSASGGALFAFYIYKRVRELRSQQFPNRIATAISNEQLAVLAKSSNVSLRQSAEQMLLDRILESEAFAEVVQGCYSKDENKLYQACSVFCVVLKSVNFSVPLSLSQIVKLLTSCLQRSLDRESDSEAKSRDSIFSVKIQRMTLATICDFLSDSINRKDVLVSSCPDIIPVCIRLVKEGKNKEVLRYSVLLLFQIAGLGTTQEVREAGAIPVLASRIITFHGDQIMQRITLQTIVVLIGSVDDSKSLCAEIAKPMVLMPVVSSCISDDVELSFWSLALIQDFVNNASFLKDLTENTALLQTVSESLKNRNDLVVNYCIRFFKILMQGGHSVIEKLLNISDYSILKGLLHVAKEGQIENKVLMTELLTEFVMSEKFVSRIVQNGGLDIVKVLAKPNNEDNLSFFSSAMLIDMAMISDEVKGQLAKMYVLPTIYDWIKNAKNEKVAVFATKTLVMLHLIEDLVKISINADGKTTQIDVGDVHFTDTQHSSLRIFHWDSLFVNEITIVPIKKKALASTKDQISIQVSRFDSLSAKNSGEVVFVTLCGTEGSKYVQGLLKYMQMKKDDQDRCLNLAEDDIAVLIAEVDNDGCLNLKKMSIASSETEASHSIRYKELFQRRTFSQILPLIMDPLNQKYSQDGCPLKKKALEVLNVLLCLEDYLNMFISSPTAVSNLLMALQDSSSNGLTVLQSIIGVLVTLATFESGRSHLISLGAPLVLVNFINHQRDRLVTDLSGSPKGDVFDIDVAPVPPSVAAIINSLPPRPQSRAEPRPLRTDDGSVNATDNRSQASSSSTNGPLPVIPEDGYIAPEAGETAEAVRLNSLSGLIEEAVSSAVEVLKNENRKGDNSNTTGPTTSVIIQNAVSCLAKILSGKMNHSENDGKYKEFATSLRTSGTVYTLWSYLLTSKDDLKALQVPVTNSITILSETIATDDTAFDAKVRFDRKDVTRTMFMSTDDLEVLNYNWTFESVRANVGVSQPSNPSPSDHPKGWYYQMELFSDGLIQVGWCSEQCQYSPQKGNFDENNFLKISFSVLTIIYLFVYICYTWVHLVFQIQIYRKTVICLWHRHRDDYHSTPLMASGKKWHGPVAEQTEENAYGELWKSGDIVTCLLDCYGNISYHHNGKNLGVAFAAINMQVCWYPACSVCTDQWARFNFGDDPVRFPESIPEGFVPISYYKHPPQDAVSNTNQPLIDSGDEPATSNEKEETAESFDEENTKEVKEGAVKGQPEAGDSAANIVLPLEGARSISADYLPSLYFEIKLDSNDARPVSLGFNTLNFTDQVTAVIKDSEIVLPDLSIKQVSVERSVVIGCGYVASTNHVFFTIDGQAIEVFFEFAGGHVTIPVMPCLSSSRYYVNFGQRDFQFKIPNTEEYFKGAISTCVKFLSSCLSPDSEESEPNGNKKELNPLEY</sequence>
<dbReference type="EMBL" id="MRZV01000500">
    <property type="protein sequence ID" value="PIK48828.1"/>
    <property type="molecule type" value="Genomic_DNA"/>
</dbReference>
<dbReference type="GO" id="GO:0005737">
    <property type="term" value="C:cytoplasm"/>
    <property type="evidence" value="ECO:0007669"/>
    <property type="project" value="TreeGrafter"/>
</dbReference>
<dbReference type="SUPFAM" id="SSF48371">
    <property type="entry name" value="ARM repeat"/>
    <property type="match status" value="2"/>
</dbReference>
<keyword evidence="8" id="KW-1185">Reference proteome</keyword>
<dbReference type="Gene3D" id="2.60.120.920">
    <property type="match status" value="2"/>
</dbReference>
<feature type="region of interest" description="Disordered" evidence="4">
    <location>
        <begin position="1195"/>
        <end position="1239"/>
    </location>
</feature>
<keyword evidence="2" id="KW-0863">Zinc-finger</keyword>
<evidence type="ECO:0000256" key="4">
    <source>
        <dbReference type="SAM" id="MobiDB-lite"/>
    </source>
</evidence>
<dbReference type="STRING" id="307972.A0A2G8KLL2"/>
<dbReference type="InterPro" id="IPR011989">
    <property type="entry name" value="ARM-like"/>
</dbReference>
<keyword evidence="3" id="KW-0862">Zinc</keyword>
<accession>A0A2G8KLL2</accession>
<keyword evidence="5" id="KW-0812">Transmembrane</keyword>
<proteinExistence type="predicted"/>
<dbReference type="InterPro" id="IPR013320">
    <property type="entry name" value="ConA-like_dom_sf"/>
</dbReference>
<dbReference type="GO" id="GO:0051603">
    <property type="term" value="P:proteolysis involved in protein catabolic process"/>
    <property type="evidence" value="ECO:0007669"/>
    <property type="project" value="TreeGrafter"/>
</dbReference>
<gene>
    <name evidence="7" type="ORF">BSL78_14324</name>
</gene>
<evidence type="ECO:0000256" key="2">
    <source>
        <dbReference type="ARBA" id="ARBA00022771"/>
    </source>
</evidence>
<feature type="compositionally biased region" description="Basic and acidic residues" evidence="4">
    <location>
        <begin position="778"/>
        <end position="789"/>
    </location>
</feature>
<dbReference type="InterPro" id="IPR043136">
    <property type="entry name" value="B30.2/SPRY_sf"/>
</dbReference>